<proteinExistence type="predicted"/>
<dbReference type="EMBL" id="SIJB01000067">
    <property type="protein sequence ID" value="NBI31207.1"/>
    <property type="molecule type" value="Genomic_DNA"/>
</dbReference>
<dbReference type="RefSeq" id="WP_160648029.1">
    <property type="nucleotide sequence ID" value="NZ_SIJB01000067.1"/>
</dbReference>
<name>A0A6N9Q8L0_9BACL</name>
<organism evidence="2 3">
    <name type="scientific">Chengkuizengella marina</name>
    <dbReference type="NCBI Taxonomy" id="2507566"/>
    <lineage>
        <taxon>Bacteria</taxon>
        <taxon>Bacillati</taxon>
        <taxon>Bacillota</taxon>
        <taxon>Bacilli</taxon>
        <taxon>Bacillales</taxon>
        <taxon>Paenibacillaceae</taxon>
        <taxon>Chengkuizengella</taxon>
    </lineage>
</organism>
<evidence type="ECO:0000313" key="3">
    <source>
        <dbReference type="Proteomes" id="UP000448943"/>
    </source>
</evidence>
<evidence type="ECO:0000256" key="1">
    <source>
        <dbReference type="SAM" id="MobiDB-lite"/>
    </source>
</evidence>
<feature type="non-terminal residue" evidence="2">
    <location>
        <position position="431"/>
    </location>
</feature>
<reference evidence="2 3" key="1">
    <citation type="submission" date="2019-01" db="EMBL/GenBank/DDBJ databases">
        <title>Chengkuizengella sp. nov., isolated from deep-sea sediment of East Pacific Ocean.</title>
        <authorList>
            <person name="Yang J."/>
            <person name="Lai Q."/>
            <person name="Shao Z."/>
        </authorList>
    </citation>
    <scope>NUCLEOTIDE SEQUENCE [LARGE SCALE GENOMIC DNA]</scope>
    <source>
        <strain evidence="2 3">YPA3-1-1</strain>
    </source>
</reference>
<gene>
    <name evidence="2" type="ORF">ERL59_19940</name>
</gene>
<protein>
    <submittedName>
        <fullName evidence="2">Uncharacterized protein</fullName>
    </submittedName>
</protein>
<feature type="compositionally biased region" description="Low complexity" evidence="1">
    <location>
        <begin position="60"/>
        <end position="75"/>
    </location>
</feature>
<dbReference type="Proteomes" id="UP000448943">
    <property type="component" value="Unassembled WGS sequence"/>
</dbReference>
<keyword evidence="3" id="KW-1185">Reference proteome</keyword>
<feature type="region of interest" description="Disordered" evidence="1">
    <location>
        <begin position="60"/>
        <end position="83"/>
    </location>
</feature>
<sequence length="431" mass="48556">MVMFKKNTLFHFMIGLMLLVVLILFSIFSSTEVHAQEREGYEMVDYGTHKVYFPKPVIQSTTKSSSGTVSTTTGEVSEESKKDLPELNIEGLRSLSDLPTSTYENRTINHGLQVEGVAYIPVDFKVGNAYPSDLFLSELNDALNAKDPFVDTFIGVYNEETKMVSNYFPINPPDTLTLLLNKNSYYAKGLTLDVEEWWETSNYGDSNGSKVTQSITRTTGVDNETATSAVITHGTEIEVNWSVKAKAEFGFGAFEWEVGNRYQYNYANTQESSFARTYHSSISETFTASFGELIEGHPYVWAVYDLVTRTKVNYAQAQNFKQLDNDLRNVKDFGLTPHMSSHMVQIYNKIYSTKEIPIFDEDTNLAKPNNLTASPDFQNLTITLNWDPVPADQMAQSPVDDDKVNNGKVAGYYVYKNDVIVATIFDPTRTQ</sequence>
<accession>A0A6N9Q8L0</accession>
<dbReference type="AlphaFoldDB" id="A0A6N9Q8L0"/>
<evidence type="ECO:0000313" key="2">
    <source>
        <dbReference type="EMBL" id="NBI31207.1"/>
    </source>
</evidence>
<dbReference type="OrthoDB" id="1699244at2"/>
<comment type="caution">
    <text evidence="2">The sequence shown here is derived from an EMBL/GenBank/DDBJ whole genome shotgun (WGS) entry which is preliminary data.</text>
</comment>